<comment type="caution">
    <text evidence="2">The sequence shown here is derived from an EMBL/GenBank/DDBJ whole genome shotgun (WGS) entry which is preliminary data.</text>
</comment>
<dbReference type="AlphaFoldDB" id="A0A9P9AL27"/>
<feature type="region of interest" description="Disordered" evidence="1">
    <location>
        <begin position="1"/>
        <end position="30"/>
    </location>
</feature>
<keyword evidence="3" id="KW-1185">Reference proteome</keyword>
<evidence type="ECO:0000313" key="3">
    <source>
        <dbReference type="Proteomes" id="UP000777438"/>
    </source>
</evidence>
<protein>
    <submittedName>
        <fullName evidence="2">Uncharacterized protein</fullName>
    </submittedName>
</protein>
<organism evidence="2 3">
    <name type="scientific">Thelonectria olida</name>
    <dbReference type="NCBI Taxonomy" id="1576542"/>
    <lineage>
        <taxon>Eukaryota</taxon>
        <taxon>Fungi</taxon>
        <taxon>Dikarya</taxon>
        <taxon>Ascomycota</taxon>
        <taxon>Pezizomycotina</taxon>
        <taxon>Sordariomycetes</taxon>
        <taxon>Hypocreomycetidae</taxon>
        <taxon>Hypocreales</taxon>
        <taxon>Nectriaceae</taxon>
        <taxon>Thelonectria</taxon>
    </lineage>
</organism>
<name>A0A9P9AL27_9HYPO</name>
<evidence type="ECO:0000256" key="1">
    <source>
        <dbReference type="SAM" id="MobiDB-lite"/>
    </source>
</evidence>
<dbReference type="Proteomes" id="UP000777438">
    <property type="component" value="Unassembled WGS sequence"/>
</dbReference>
<reference evidence="2 3" key="1">
    <citation type="journal article" date="2021" name="Nat. Commun.">
        <title>Genetic determinants of endophytism in the Arabidopsis root mycobiome.</title>
        <authorList>
            <person name="Mesny F."/>
            <person name="Miyauchi S."/>
            <person name="Thiergart T."/>
            <person name="Pickel B."/>
            <person name="Atanasova L."/>
            <person name="Karlsson M."/>
            <person name="Huettel B."/>
            <person name="Barry K.W."/>
            <person name="Haridas S."/>
            <person name="Chen C."/>
            <person name="Bauer D."/>
            <person name="Andreopoulos W."/>
            <person name="Pangilinan J."/>
            <person name="LaButti K."/>
            <person name="Riley R."/>
            <person name="Lipzen A."/>
            <person name="Clum A."/>
            <person name="Drula E."/>
            <person name="Henrissat B."/>
            <person name="Kohler A."/>
            <person name="Grigoriev I.V."/>
            <person name="Martin F.M."/>
            <person name="Hacquard S."/>
        </authorList>
    </citation>
    <scope>NUCLEOTIDE SEQUENCE [LARGE SCALE GENOMIC DNA]</scope>
    <source>
        <strain evidence="2 3">MPI-CAGE-CH-0241</strain>
    </source>
</reference>
<gene>
    <name evidence="2" type="ORF">B0T10DRAFT_66683</name>
</gene>
<sequence length="205" mass="23211">MARMPSQANIKEGMGRPTKSQRQPRKRGLVDGEERWQPAVLFLSFLFRLRTDRFLRILTDPHEPVEPSPQANLPGPCLVVHSIRPDAICIMSSSDGYGSRCLLGLTGHRYPLPSLQPTNQPYWCFPPSLGWASHHPLHHIAHKSAWKDHSFLFQLPTVNIRTWYKVLSLPAQFESRSSSPHTSPAPPAPARVIVMIYHRCLPCSI</sequence>
<proteinExistence type="predicted"/>
<accession>A0A9P9AL27</accession>
<dbReference type="EMBL" id="JAGPYM010000013">
    <property type="protein sequence ID" value="KAH6888067.1"/>
    <property type="molecule type" value="Genomic_DNA"/>
</dbReference>
<evidence type="ECO:0000313" key="2">
    <source>
        <dbReference type="EMBL" id="KAH6888067.1"/>
    </source>
</evidence>